<evidence type="ECO:0000313" key="7">
    <source>
        <dbReference type="EMBL" id="MBO2990342.1"/>
    </source>
</evidence>
<dbReference type="RefSeq" id="WP_208239253.1">
    <property type="nucleotide sequence ID" value="NZ_BAAAQU010000002.1"/>
</dbReference>
<evidence type="ECO:0000256" key="2">
    <source>
        <dbReference type="ARBA" id="ARBA00022723"/>
    </source>
</evidence>
<feature type="domain" description="Iron-binding zinc finger CDGSH type" evidence="6">
    <location>
        <begin position="29"/>
        <end position="65"/>
    </location>
</feature>
<dbReference type="GO" id="GO:0046872">
    <property type="term" value="F:metal ion binding"/>
    <property type="evidence" value="ECO:0007669"/>
    <property type="project" value="UniProtKB-KW"/>
</dbReference>
<evidence type="ECO:0000256" key="1">
    <source>
        <dbReference type="ARBA" id="ARBA00022714"/>
    </source>
</evidence>
<evidence type="ECO:0000256" key="3">
    <source>
        <dbReference type="ARBA" id="ARBA00023004"/>
    </source>
</evidence>
<dbReference type="InterPro" id="IPR018967">
    <property type="entry name" value="FeS-contain_CDGSH-typ"/>
</dbReference>
<gene>
    <name evidence="7" type="ORF">J4H85_10100</name>
</gene>
<keyword evidence="2" id="KW-0479">Metal-binding</keyword>
<evidence type="ECO:0000259" key="6">
    <source>
        <dbReference type="SMART" id="SM00704"/>
    </source>
</evidence>
<feature type="region of interest" description="Disordered" evidence="5">
    <location>
        <begin position="59"/>
        <end position="93"/>
    </location>
</feature>
<keyword evidence="4" id="KW-0411">Iron-sulfur</keyword>
<dbReference type="AlphaFoldDB" id="A0A939TRS6"/>
<keyword evidence="1" id="KW-0001">2Fe-2S</keyword>
<dbReference type="EMBL" id="JAGFBF010000005">
    <property type="protein sequence ID" value="MBO2990342.1"/>
    <property type="molecule type" value="Genomic_DNA"/>
</dbReference>
<evidence type="ECO:0000313" key="8">
    <source>
        <dbReference type="Proteomes" id="UP000668403"/>
    </source>
</evidence>
<proteinExistence type="predicted"/>
<dbReference type="SMART" id="SM00704">
    <property type="entry name" value="ZnF_CDGSH"/>
    <property type="match status" value="1"/>
</dbReference>
<dbReference type="Proteomes" id="UP000668403">
    <property type="component" value="Unassembled WGS sequence"/>
</dbReference>
<dbReference type="InterPro" id="IPR042216">
    <property type="entry name" value="MitoNEET_CISD"/>
</dbReference>
<keyword evidence="3" id="KW-0408">Iron</keyword>
<comment type="caution">
    <text evidence="7">The sequence shown here is derived from an EMBL/GenBank/DDBJ whole genome shotgun (WGS) entry which is preliminary data.</text>
</comment>
<dbReference type="Gene3D" id="3.40.5.90">
    <property type="entry name" value="CDGSH iron-sulfur domain, mitoNEET-type"/>
    <property type="match status" value="1"/>
</dbReference>
<dbReference type="GO" id="GO:0051537">
    <property type="term" value="F:2 iron, 2 sulfur cluster binding"/>
    <property type="evidence" value="ECO:0007669"/>
    <property type="project" value="UniProtKB-KW"/>
</dbReference>
<evidence type="ECO:0000256" key="4">
    <source>
        <dbReference type="ARBA" id="ARBA00023014"/>
    </source>
</evidence>
<feature type="compositionally biased region" description="Basic and acidic residues" evidence="5">
    <location>
        <begin position="68"/>
        <end position="83"/>
    </location>
</feature>
<reference evidence="7" key="1">
    <citation type="submission" date="2021-03" db="EMBL/GenBank/DDBJ databases">
        <title>Leucobacter chromiisoli sp. nov., isolated from chromium-containing soil of chemical plant.</title>
        <authorList>
            <person name="Xu Z."/>
        </authorList>
    </citation>
    <scope>NUCLEOTIDE SEQUENCE</scope>
    <source>
        <strain evidence="7">K 70/01</strain>
    </source>
</reference>
<keyword evidence="8" id="KW-1185">Reference proteome</keyword>
<evidence type="ECO:0000256" key="5">
    <source>
        <dbReference type="SAM" id="MobiDB-lite"/>
    </source>
</evidence>
<name>A0A939TRS6_9MICO</name>
<protein>
    <submittedName>
        <fullName evidence="7">CDGSH iron-sulfur domain-containing protein</fullName>
    </submittedName>
</protein>
<accession>A0A939TRS6</accession>
<sequence length="93" mass="9859">MRNDDAPATITAYPNGPLIVRGRVRFVDEHGASVEQPRATAALCRCGMSAIKPWCDGTHKLSGFTTETPDREPAGSDEAHDECGGCEADSPDA</sequence>
<organism evidence="7 8">
    <name type="scientific">Leucobacter tardus</name>
    <dbReference type="NCBI Taxonomy" id="501483"/>
    <lineage>
        <taxon>Bacteria</taxon>
        <taxon>Bacillati</taxon>
        <taxon>Actinomycetota</taxon>
        <taxon>Actinomycetes</taxon>
        <taxon>Micrococcales</taxon>
        <taxon>Microbacteriaceae</taxon>
        <taxon>Leucobacter</taxon>
    </lineage>
</organism>
<dbReference type="Pfam" id="PF09360">
    <property type="entry name" value="zf-CDGSH"/>
    <property type="match status" value="1"/>
</dbReference>
<dbReference type="GO" id="GO:0005737">
    <property type="term" value="C:cytoplasm"/>
    <property type="evidence" value="ECO:0007669"/>
    <property type="project" value="UniProtKB-ARBA"/>
</dbReference>